<gene>
    <name evidence="1" type="ORF">LCGC14_1278230</name>
</gene>
<sequence length="23" mass="2375">TLIAAHGEPETIDLAQLSTIPAL</sequence>
<reference evidence="1" key="1">
    <citation type="journal article" date="2015" name="Nature">
        <title>Complex archaea that bridge the gap between prokaryotes and eukaryotes.</title>
        <authorList>
            <person name="Spang A."/>
            <person name="Saw J.H."/>
            <person name="Jorgensen S.L."/>
            <person name="Zaremba-Niedzwiedzka K."/>
            <person name="Martijn J."/>
            <person name="Lind A.E."/>
            <person name="van Eijk R."/>
            <person name="Schleper C."/>
            <person name="Guy L."/>
            <person name="Ettema T.J."/>
        </authorList>
    </citation>
    <scope>NUCLEOTIDE SEQUENCE</scope>
</reference>
<dbReference type="EMBL" id="LAZR01007245">
    <property type="protein sequence ID" value="KKM86500.1"/>
    <property type="molecule type" value="Genomic_DNA"/>
</dbReference>
<evidence type="ECO:0000313" key="1">
    <source>
        <dbReference type="EMBL" id="KKM86500.1"/>
    </source>
</evidence>
<comment type="caution">
    <text evidence="1">The sequence shown here is derived from an EMBL/GenBank/DDBJ whole genome shotgun (WGS) entry which is preliminary data.</text>
</comment>
<proteinExistence type="predicted"/>
<organism evidence="1">
    <name type="scientific">marine sediment metagenome</name>
    <dbReference type="NCBI Taxonomy" id="412755"/>
    <lineage>
        <taxon>unclassified sequences</taxon>
        <taxon>metagenomes</taxon>
        <taxon>ecological metagenomes</taxon>
    </lineage>
</organism>
<dbReference type="AlphaFoldDB" id="A0A0F9NCM9"/>
<name>A0A0F9NCM9_9ZZZZ</name>
<protein>
    <submittedName>
        <fullName evidence="1">Uncharacterized protein</fullName>
    </submittedName>
</protein>
<accession>A0A0F9NCM9</accession>
<feature type="non-terminal residue" evidence="1">
    <location>
        <position position="1"/>
    </location>
</feature>